<dbReference type="InterPro" id="IPR009711">
    <property type="entry name" value="UPF0473"/>
</dbReference>
<dbReference type="EMBL" id="JADWDC010000015">
    <property type="protein sequence ID" value="MCC0176990.1"/>
    <property type="molecule type" value="Genomic_DNA"/>
</dbReference>
<protein>
    <submittedName>
        <fullName evidence="1">DUF3727 domain-containing protein</fullName>
    </submittedName>
</protein>
<dbReference type="Pfam" id="PF06949">
    <property type="entry name" value="DUF1292"/>
    <property type="match status" value="1"/>
</dbReference>
<dbReference type="AlphaFoldDB" id="A0A964BSE1"/>
<accession>A0A964BSE1</accession>
<dbReference type="Pfam" id="PF12527">
    <property type="entry name" value="DUF3727"/>
    <property type="match status" value="1"/>
</dbReference>
<organism evidence="1 2">
    <name type="scientific">Waterburya agarophytonicola KI4</name>
    <dbReference type="NCBI Taxonomy" id="2874699"/>
    <lineage>
        <taxon>Bacteria</taxon>
        <taxon>Bacillati</taxon>
        <taxon>Cyanobacteriota</taxon>
        <taxon>Cyanophyceae</taxon>
        <taxon>Pleurocapsales</taxon>
        <taxon>Hyellaceae</taxon>
        <taxon>Waterburya</taxon>
        <taxon>Waterburya agarophytonicola</taxon>
    </lineage>
</organism>
<reference evidence="1" key="1">
    <citation type="journal article" date="2021" name="Antonie Van Leeuwenhoek">
        <title>Draft genome and description of Waterburya agarophytonicola gen. nov. sp. nov. (Pleurocapsales, Cyanobacteria): a seaweed symbiont.</title>
        <authorList>
            <person name="Bonthond G."/>
            <person name="Shalygin S."/>
            <person name="Bayer T."/>
            <person name="Weinberger F."/>
        </authorList>
    </citation>
    <scope>NUCLEOTIDE SEQUENCE</scope>
    <source>
        <strain evidence="1">KI4</strain>
    </source>
</reference>
<dbReference type="InterPro" id="IPR022203">
    <property type="entry name" value="DUF3727"/>
</dbReference>
<gene>
    <name evidence="1" type="ORF">I4641_08370</name>
</gene>
<dbReference type="Proteomes" id="UP000729733">
    <property type="component" value="Unassembled WGS sequence"/>
</dbReference>
<evidence type="ECO:0000313" key="2">
    <source>
        <dbReference type="Proteomes" id="UP000729733"/>
    </source>
</evidence>
<evidence type="ECO:0000313" key="1">
    <source>
        <dbReference type="EMBL" id="MCC0176990.1"/>
    </source>
</evidence>
<keyword evidence="2" id="KW-1185">Reference proteome</keyword>
<name>A0A964BSE1_9CYAN</name>
<sequence length="187" mass="21127">MPSSKFNPDEQYEEETLTIVDESGRSLPCYIEQSLEIDNMTYLLLVPVDIPVVIMSINSDSEDEMEASMLDDEEAIALIFDNAKAVLAEQNLLLHHTGYTLTAIGELPPIEEDQILTLDADGIDDDIEEEELQSLAHFYHAGQKYGIYTPLTPLLFFARYDAQNRLELVSPDQDDLMPILEELLSED</sequence>
<dbReference type="PANTHER" id="PTHR36061:SF3">
    <property type="entry name" value="OS04G0692200 PROTEIN"/>
    <property type="match status" value="1"/>
</dbReference>
<proteinExistence type="predicted"/>
<dbReference type="RefSeq" id="WP_229640027.1">
    <property type="nucleotide sequence ID" value="NZ_JADWDC010000015.1"/>
</dbReference>
<dbReference type="PANTHER" id="PTHR36061">
    <property type="match status" value="1"/>
</dbReference>
<comment type="caution">
    <text evidence="1">The sequence shown here is derived from an EMBL/GenBank/DDBJ whole genome shotgun (WGS) entry which is preliminary data.</text>
</comment>